<dbReference type="Pfam" id="PF13541">
    <property type="entry name" value="ChlI"/>
    <property type="match status" value="1"/>
</dbReference>
<reference evidence="3 4" key="1">
    <citation type="journal article" date="2011" name="J. Bacteriol.">
        <title>Genome sequence of Taylorella equigenitalis MCE9, the causative agent of contagious equine metritis.</title>
        <authorList>
            <person name="Hebert L."/>
            <person name="Moumen B."/>
            <person name="Duquesne F."/>
            <person name="Breuil M.F."/>
            <person name="Laugier C."/>
            <person name="Batto J.M."/>
            <person name="Renault P."/>
            <person name="Petry S."/>
        </authorList>
    </citation>
    <scope>NUCLEOTIDE SEQUENCE [LARGE SCALE GENOMIC DNA]</scope>
    <source>
        <strain evidence="3 4">MCE9</strain>
    </source>
</reference>
<feature type="domain" description="Magnesium chelatase ChlI-like catalytic" evidence="1">
    <location>
        <begin position="197"/>
        <end position="389"/>
    </location>
</feature>
<dbReference type="InterPro" id="IPR020568">
    <property type="entry name" value="Ribosomal_Su5_D2-typ_SF"/>
</dbReference>
<dbReference type="InterPro" id="IPR000523">
    <property type="entry name" value="Mg_chelatse_chII-like_cat_dom"/>
</dbReference>
<dbReference type="Pfam" id="PF01078">
    <property type="entry name" value="Mg_chelatase"/>
    <property type="match status" value="1"/>
</dbReference>
<feature type="domain" description="Mg chelatase-related protein C-terminal" evidence="2">
    <location>
        <begin position="400"/>
        <end position="489"/>
    </location>
</feature>
<sequence>MAITITKTLSIIALEAYEVNIEVHSSKGLPTFKVVGVQDSLARESRERVRSALLNQGFKFSASRYTVNLGLSMQNKIEGNYDLGIAIGLLFSTSQINLHPNLKLQNIYFVSDLSLSGELNSINHLEVLALKIHSINPNPTLVISASLSWIVEYAPNINFVFAKNLKQVVEYLQTGEPPNYEKNISSYFCIPPNANCLSEVEGLHEACYALEVASSGGHNMVVGGATGIGKTMLCRRATGILPPFNNREFLEVLSIYKLAQVNPPNDIPYRNPLSTMSVSVLSGNNQQNYVGEFSLAHNGVLHIDDLQNANLEFMETIRMATMHRIVNQFRSKQKVVLPANFLFLGTYQPCDCSYLYSNKCRCTKTILMKYEKKMETLFREVFDIHVRINGGLESIIQPNNTSEEVRKRVIQARESQIQRQGRLNAHLDEEELPKYAYIDSNSNELILKLKQGRNISQKSLMRILRVARTIADLEENRHISPSNLNKAIYLYGY</sequence>
<dbReference type="SUPFAM" id="SSF52540">
    <property type="entry name" value="P-loop containing nucleoside triphosphate hydrolases"/>
    <property type="match status" value="1"/>
</dbReference>
<evidence type="ECO:0000259" key="2">
    <source>
        <dbReference type="Pfam" id="PF13335"/>
    </source>
</evidence>
<dbReference type="InterPro" id="IPR014721">
    <property type="entry name" value="Ribsml_uS5_D2-typ_fold_subgr"/>
</dbReference>
<dbReference type="EMBL" id="CP002456">
    <property type="protein sequence ID" value="ADU92233.1"/>
    <property type="molecule type" value="Genomic_DNA"/>
</dbReference>
<accession>A0A654KIF0</accession>
<evidence type="ECO:0000259" key="1">
    <source>
        <dbReference type="Pfam" id="PF01078"/>
    </source>
</evidence>
<dbReference type="InterPro" id="IPR045006">
    <property type="entry name" value="CHLI-like"/>
</dbReference>
<dbReference type="Proteomes" id="UP000007472">
    <property type="component" value="Chromosome"/>
</dbReference>
<gene>
    <name evidence="3" type="ordered locus">TEQUI_1313</name>
</gene>
<evidence type="ECO:0000313" key="3">
    <source>
        <dbReference type="EMBL" id="ADU92233.1"/>
    </source>
</evidence>
<evidence type="ECO:0000313" key="4">
    <source>
        <dbReference type="Proteomes" id="UP000007472"/>
    </source>
</evidence>
<dbReference type="AlphaFoldDB" id="A0A654KIF0"/>
<dbReference type="Pfam" id="PF13335">
    <property type="entry name" value="Mg_chelatase_C"/>
    <property type="match status" value="1"/>
</dbReference>
<dbReference type="SUPFAM" id="SSF54211">
    <property type="entry name" value="Ribosomal protein S5 domain 2-like"/>
    <property type="match status" value="1"/>
</dbReference>
<dbReference type="InterPro" id="IPR027417">
    <property type="entry name" value="P-loop_NTPase"/>
</dbReference>
<dbReference type="PANTHER" id="PTHR32039:SF7">
    <property type="entry name" value="COMPETENCE PROTEIN COMM"/>
    <property type="match status" value="1"/>
</dbReference>
<dbReference type="InterPro" id="IPR025158">
    <property type="entry name" value="Mg_chelat-rel_C"/>
</dbReference>
<name>A0A654KIF0_TAYEM</name>
<organism evidence="3 4">
    <name type="scientific">Taylorella equigenitalis (strain MCE9)</name>
    <dbReference type="NCBI Taxonomy" id="937774"/>
    <lineage>
        <taxon>Bacteria</taxon>
        <taxon>Pseudomonadati</taxon>
        <taxon>Pseudomonadota</taxon>
        <taxon>Betaproteobacteria</taxon>
        <taxon>Burkholderiales</taxon>
        <taxon>Alcaligenaceae</taxon>
        <taxon>Taylorella</taxon>
    </lineage>
</organism>
<dbReference type="PANTHER" id="PTHR32039">
    <property type="entry name" value="MAGNESIUM-CHELATASE SUBUNIT CHLI"/>
    <property type="match status" value="1"/>
</dbReference>
<dbReference type="KEGG" id="teq:TEQUI_1313"/>
<dbReference type="GO" id="GO:0005524">
    <property type="term" value="F:ATP binding"/>
    <property type="evidence" value="ECO:0007669"/>
    <property type="project" value="InterPro"/>
</dbReference>
<proteinExistence type="predicted"/>
<dbReference type="Gene3D" id="3.30.230.10">
    <property type="match status" value="1"/>
</dbReference>
<dbReference type="Gene3D" id="3.40.50.300">
    <property type="entry name" value="P-loop containing nucleotide triphosphate hydrolases"/>
    <property type="match status" value="1"/>
</dbReference>
<protein>
    <submittedName>
        <fullName evidence="3">Mg chelatase, subunit ChlI</fullName>
    </submittedName>
</protein>